<protein>
    <submittedName>
        <fullName evidence="2">Uncharacterized protein</fullName>
    </submittedName>
</protein>
<evidence type="ECO:0000313" key="3">
    <source>
        <dbReference type="Proteomes" id="UP001187192"/>
    </source>
</evidence>
<feature type="region of interest" description="Disordered" evidence="1">
    <location>
        <begin position="88"/>
        <end position="115"/>
    </location>
</feature>
<evidence type="ECO:0000256" key="1">
    <source>
        <dbReference type="SAM" id="MobiDB-lite"/>
    </source>
</evidence>
<dbReference type="Proteomes" id="UP001187192">
    <property type="component" value="Unassembled WGS sequence"/>
</dbReference>
<comment type="caution">
    <text evidence="2">The sequence shown here is derived from an EMBL/GenBank/DDBJ whole genome shotgun (WGS) entry which is preliminary data.</text>
</comment>
<dbReference type="EMBL" id="BTGU01000025">
    <property type="protein sequence ID" value="GMN47504.1"/>
    <property type="molecule type" value="Genomic_DNA"/>
</dbReference>
<gene>
    <name evidence="2" type="ORF">TIFTF001_016683</name>
</gene>
<feature type="compositionally biased region" description="Polar residues" evidence="1">
    <location>
        <begin position="91"/>
        <end position="104"/>
    </location>
</feature>
<dbReference type="AlphaFoldDB" id="A0AA88A0U2"/>
<organism evidence="2 3">
    <name type="scientific">Ficus carica</name>
    <name type="common">Common fig</name>
    <dbReference type="NCBI Taxonomy" id="3494"/>
    <lineage>
        <taxon>Eukaryota</taxon>
        <taxon>Viridiplantae</taxon>
        <taxon>Streptophyta</taxon>
        <taxon>Embryophyta</taxon>
        <taxon>Tracheophyta</taxon>
        <taxon>Spermatophyta</taxon>
        <taxon>Magnoliopsida</taxon>
        <taxon>eudicotyledons</taxon>
        <taxon>Gunneridae</taxon>
        <taxon>Pentapetalae</taxon>
        <taxon>rosids</taxon>
        <taxon>fabids</taxon>
        <taxon>Rosales</taxon>
        <taxon>Moraceae</taxon>
        <taxon>Ficeae</taxon>
        <taxon>Ficus</taxon>
    </lineage>
</organism>
<feature type="compositionally biased region" description="Polar residues" evidence="1">
    <location>
        <begin position="1"/>
        <end position="11"/>
    </location>
</feature>
<sequence>MSSQPPATVTQPRRRHVFESMQNRPNQNTSHPGVNDESSASCQEAQFSHKYSLSRFTIDYGVWYLLLRLDFILHLLLYTCPQISHRRAQDNSKTGSLENSGTTYERQKNDWRATGDQQRQIRKVDFMGRIWKQNLAYQASESVSKVESHRKSSFRYLLVISKLKITLLALHPWQAKACTHKHQGRPNKGATHGQVLLTWQAQALPKLSHDRPFEEATPLGVALMSQHPKFTSLASLASQGLHTHHARAGLHKGWTHQHCSLDEQAL</sequence>
<feature type="region of interest" description="Disordered" evidence="1">
    <location>
        <begin position="1"/>
        <end position="41"/>
    </location>
</feature>
<reference evidence="2" key="1">
    <citation type="submission" date="2023-07" db="EMBL/GenBank/DDBJ databases">
        <title>draft genome sequence of fig (Ficus carica).</title>
        <authorList>
            <person name="Takahashi T."/>
            <person name="Nishimura K."/>
        </authorList>
    </citation>
    <scope>NUCLEOTIDE SEQUENCE</scope>
</reference>
<name>A0AA88A0U2_FICCA</name>
<keyword evidence="3" id="KW-1185">Reference proteome</keyword>
<accession>A0AA88A0U2</accession>
<proteinExistence type="predicted"/>
<evidence type="ECO:0000313" key="2">
    <source>
        <dbReference type="EMBL" id="GMN47504.1"/>
    </source>
</evidence>
<feature type="compositionally biased region" description="Polar residues" evidence="1">
    <location>
        <begin position="20"/>
        <end position="41"/>
    </location>
</feature>